<name>A0A915JK63_ROMCU</name>
<reference evidence="2" key="1">
    <citation type="submission" date="2022-11" db="UniProtKB">
        <authorList>
            <consortium name="WormBaseParasite"/>
        </authorList>
    </citation>
    <scope>IDENTIFICATION</scope>
</reference>
<dbReference type="WBParaSite" id="nRc.2.0.1.t26579-RA">
    <property type="protein sequence ID" value="nRc.2.0.1.t26579-RA"/>
    <property type="gene ID" value="nRc.2.0.1.g26579"/>
</dbReference>
<organism evidence="1 2">
    <name type="scientific">Romanomermis culicivorax</name>
    <name type="common">Nematode worm</name>
    <dbReference type="NCBI Taxonomy" id="13658"/>
    <lineage>
        <taxon>Eukaryota</taxon>
        <taxon>Metazoa</taxon>
        <taxon>Ecdysozoa</taxon>
        <taxon>Nematoda</taxon>
        <taxon>Enoplea</taxon>
        <taxon>Dorylaimia</taxon>
        <taxon>Mermithida</taxon>
        <taxon>Mermithoidea</taxon>
        <taxon>Mermithidae</taxon>
        <taxon>Romanomermis</taxon>
    </lineage>
</organism>
<keyword evidence="1" id="KW-1185">Reference proteome</keyword>
<proteinExistence type="predicted"/>
<sequence>MCRQNFQLAVTFCKDAGGEAKSYRDKCDLWRKYCKDNPNLALAATDPQVAQICNSYQRNKYNANKKYKTGQRHEHKLGPRPRELKVEQDKCLNTKFSSHSTHGASARQLTFKIMQIYDERKDA</sequence>
<dbReference type="Proteomes" id="UP000887565">
    <property type="component" value="Unplaced"/>
</dbReference>
<dbReference type="AlphaFoldDB" id="A0A915JK63"/>
<evidence type="ECO:0000313" key="1">
    <source>
        <dbReference type="Proteomes" id="UP000887565"/>
    </source>
</evidence>
<accession>A0A915JK63</accession>
<evidence type="ECO:0000313" key="2">
    <source>
        <dbReference type="WBParaSite" id="nRc.2.0.1.t26579-RA"/>
    </source>
</evidence>
<protein>
    <submittedName>
        <fullName evidence="2">Uncharacterized protein</fullName>
    </submittedName>
</protein>